<dbReference type="InterPro" id="IPR036822">
    <property type="entry name" value="CutC-like_dom_sf"/>
</dbReference>
<dbReference type="PANTHER" id="PTHR12598">
    <property type="entry name" value="COPPER HOMEOSTASIS PROTEIN CUTC"/>
    <property type="match status" value="1"/>
</dbReference>
<reference evidence="3" key="1">
    <citation type="submission" date="2020-06" db="EMBL/GenBank/DDBJ databases">
        <title>WGS assembly of Ceratodon purpureus strain R40.</title>
        <authorList>
            <person name="Carey S.B."/>
            <person name="Jenkins J."/>
            <person name="Shu S."/>
            <person name="Lovell J.T."/>
            <person name="Sreedasyam A."/>
            <person name="Maumus F."/>
            <person name="Tiley G.P."/>
            <person name="Fernandez-Pozo N."/>
            <person name="Barry K."/>
            <person name="Chen C."/>
            <person name="Wang M."/>
            <person name="Lipzen A."/>
            <person name="Daum C."/>
            <person name="Saski C.A."/>
            <person name="Payton A.C."/>
            <person name="Mcbreen J.C."/>
            <person name="Conrad R.E."/>
            <person name="Kollar L.M."/>
            <person name="Olsson S."/>
            <person name="Huttunen S."/>
            <person name="Landis J.B."/>
            <person name="Wickett N.J."/>
            <person name="Johnson M.G."/>
            <person name="Rensing S.A."/>
            <person name="Grimwood J."/>
            <person name="Schmutz J."/>
            <person name="Mcdaniel S.F."/>
        </authorList>
    </citation>
    <scope>NUCLEOTIDE SEQUENCE</scope>
    <source>
        <strain evidence="3">R40</strain>
    </source>
</reference>
<dbReference type="HAMAP" id="MF_00795">
    <property type="entry name" value="CutC"/>
    <property type="match status" value="1"/>
</dbReference>
<dbReference type="InterPro" id="IPR005627">
    <property type="entry name" value="CutC-like"/>
</dbReference>
<evidence type="ECO:0000256" key="1">
    <source>
        <dbReference type="ARBA" id="ARBA00007768"/>
    </source>
</evidence>
<dbReference type="Pfam" id="PF03932">
    <property type="entry name" value="CutC"/>
    <property type="match status" value="1"/>
</dbReference>
<dbReference type="PANTHER" id="PTHR12598:SF0">
    <property type="entry name" value="COPPER HOMEOSTASIS PROTEIN CUTC HOMOLOG"/>
    <property type="match status" value="1"/>
</dbReference>
<sequence>MAGDFVLEVCVDSLHGALEAQQGGAGRLELCGNLEVGGVTASYGLMKLVKRHIHIPVHALIRPRGGDFVYSELEIEVMKADIGVVGELGFQGVAIGALTPDREVDVGAMRVLLRECGRFSLDVTFHRAFDCVVAPLEALEVIAGLGGVSRVLTSGQEASAVEGVALLRGLVERRSVGVLPGAGVSDVNARFLVEELLVSELHGSVRKELRASPLQDLLPGDKSSVIWTVDAEKVQRIVEVCKGTLLECEKGSEEA</sequence>
<dbReference type="SUPFAM" id="SSF110395">
    <property type="entry name" value="CutC-like"/>
    <property type="match status" value="1"/>
</dbReference>
<comment type="caution">
    <text evidence="3">The sequence shown here is derived from an EMBL/GenBank/DDBJ whole genome shotgun (WGS) entry which is preliminary data.</text>
</comment>
<gene>
    <name evidence="3" type="ORF">KC19_12G130400</name>
</gene>
<dbReference type="AlphaFoldDB" id="A0A8T0GCE4"/>
<dbReference type="Gene3D" id="3.20.20.380">
    <property type="entry name" value="Copper homeostasis (CutC) domain"/>
    <property type="match status" value="1"/>
</dbReference>
<name>A0A8T0GCE4_CERPU</name>
<evidence type="ECO:0000313" key="3">
    <source>
        <dbReference type="EMBL" id="KAG0554922.1"/>
    </source>
</evidence>
<dbReference type="OrthoDB" id="7392499at2759"/>
<comment type="similarity">
    <text evidence="1">Belongs to the CutC family.</text>
</comment>
<protein>
    <recommendedName>
        <fullName evidence="2">Copper homeostasis protein cutC homolog</fullName>
    </recommendedName>
</protein>
<evidence type="ECO:0000313" key="4">
    <source>
        <dbReference type="Proteomes" id="UP000822688"/>
    </source>
</evidence>
<organism evidence="3 4">
    <name type="scientific">Ceratodon purpureus</name>
    <name type="common">Fire moss</name>
    <name type="synonym">Dicranum purpureum</name>
    <dbReference type="NCBI Taxonomy" id="3225"/>
    <lineage>
        <taxon>Eukaryota</taxon>
        <taxon>Viridiplantae</taxon>
        <taxon>Streptophyta</taxon>
        <taxon>Embryophyta</taxon>
        <taxon>Bryophyta</taxon>
        <taxon>Bryophytina</taxon>
        <taxon>Bryopsida</taxon>
        <taxon>Dicranidae</taxon>
        <taxon>Pseudoditrichales</taxon>
        <taxon>Ditrichaceae</taxon>
        <taxon>Ceratodon</taxon>
    </lineage>
</organism>
<accession>A0A8T0GCE4</accession>
<dbReference type="GO" id="GO:0005507">
    <property type="term" value="F:copper ion binding"/>
    <property type="evidence" value="ECO:0007669"/>
    <property type="project" value="TreeGrafter"/>
</dbReference>
<dbReference type="EMBL" id="CM026433">
    <property type="protein sequence ID" value="KAG0554922.1"/>
    <property type="molecule type" value="Genomic_DNA"/>
</dbReference>
<keyword evidence="4" id="KW-1185">Reference proteome</keyword>
<proteinExistence type="inferred from homology"/>
<dbReference type="Proteomes" id="UP000822688">
    <property type="component" value="Chromosome 12"/>
</dbReference>
<evidence type="ECO:0000256" key="2">
    <source>
        <dbReference type="ARBA" id="ARBA00019014"/>
    </source>
</evidence>